<reference evidence="10" key="1">
    <citation type="submission" date="2015-08" db="EMBL/GenBank/DDBJ databases">
        <authorList>
            <person name="Varghese N."/>
        </authorList>
    </citation>
    <scope>NUCLEOTIDE SEQUENCE [LARGE SCALE GENOMIC DNA]</scope>
    <source>
        <strain evidence="10">JCM 18476</strain>
    </source>
</reference>
<feature type="transmembrane region" description="Helical" evidence="7">
    <location>
        <begin position="49"/>
        <end position="69"/>
    </location>
</feature>
<evidence type="ECO:0000256" key="3">
    <source>
        <dbReference type="ARBA" id="ARBA00022475"/>
    </source>
</evidence>
<sequence length="383" mass="44179">MFATQCSRKTLSSLSACFFKVSLSIKRARSIRIRQKSEVIEMHLTKKEFFEAINLARPLLIIFICIAHIPEVKGYISTSDQWLEFGSLVPVFILDFLARGAVPILTAISGYLAYHSYQKRAYANLVREKSIRLLWPYIVWNFIAICVYWLVFYNFDHEIANVSQIVDNVNAFSTALLGLNLNMPINVSTYFVRDLFVIILFIPFIDILTRYWSLTAIVLLSVVAVLWQVPSIVLHIGEFRETILFRVDMIFFFILGYILSRNKILPKNLSTAFLVLSITLIVVVGTLVSMCLSYFEPSASVFNRLRLLMGLFFIVMIPAIFKLLLLSQKTKIGSVLNFLSPYSFTLFLSHIVITQLFQYVFWNLLGWKENGKLPFLTVYKLYI</sequence>
<keyword evidence="9" id="KW-0808">Transferase</keyword>
<proteinExistence type="inferred from homology"/>
<dbReference type="Pfam" id="PF01757">
    <property type="entry name" value="Acyl_transf_3"/>
    <property type="match status" value="1"/>
</dbReference>
<feature type="transmembrane region" description="Helical" evidence="7">
    <location>
        <begin position="243"/>
        <end position="260"/>
    </location>
</feature>
<evidence type="ECO:0000256" key="2">
    <source>
        <dbReference type="ARBA" id="ARBA00007400"/>
    </source>
</evidence>
<feature type="transmembrane region" description="Helical" evidence="7">
    <location>
        <begin position="190"/>
        <end position="209"/>
    </location>
</feature>
<feature type="transmembrane region" description="Helical" evidence="7">
    <location>
        <begin position="134"/>
        <end position="153"/>
    </location>
</feature>
<keyword evidence="4 7" id="KW-0812">Transmembrane</keyword>
<evidence type="ECO:0000256" key="5">
    <source>
        <dbReference type="ARBA" id="ARBA00022989"/>
    </source>
</evidence>
<evidence type="ECO:0000259" key="8">
    <source>
        <dbReference type="Pfam" id="PF01757"/>
    </source>
</evidence>
<dbReference type="InterPro" id="IPR002656">
    <property type="entry name" value="Acyl_transf_3_dom"/>
</dbReference>
<evidence type="ECO:0000256" key="6">
    <source>
        <dbReference type="ARBA" id="ARBA00023136"/>
    </source>
</evidence>
<dbReference type="AlphaFoldDB" id="A0A0K6IKC6"/>
<dbReference type="GO" id="GO:0016413">
    <property type="term" value="F:O-acetyltransferase activity"/>
    <property type="evidence" value="ECO:0007669"/>
    <property type="project" value="TreeGrafter"/>
</dbReference>
<comment type="similarity">
    <text evidence="2">Belongs to the acyltransferase 3 family.</text>
</comment>
<evidence type="ECO:0000256" key="4">
    <source>
        <dbReference type="ARBA" id="ARBA00022692"/>
    </source>
</evidence>
<dbReference type="STRING" id="1137284.GCA_001418205_01387"/>
<dbReference type="Proteomes" id="UP000182769">
    <property type="component" value="Unassembled WGS sequence"/>
</dbReference>
<feature type="transmembrane region" description="Helical" evidence="7">
    <location>
        <begin position="307"/>
        <end position="326"/>
    </location>
</feature>
<keyword evidence="6 7" id="KW-0472">Membrane</keyword>
<dbReference type="EMBL" id="CYHG01000003">
    <property type="protein sequence ID" value="CUB03536.1"/>
    <property type="molecule type" value="Genomic_DNA"/>
</dbReference>
<name>A0A0K6IKC6_9GAMM</name>
<dbReference type="GO" id="GO:0009246">
    <property type="term" value="P:enterobacterial common antigen biosynthetic process"/>
    <property type="evidence" value="ECO:0007669"/>
    <property type="project" value="TreeGrafter"/>
</dbReference>
<organism evidence="9 10">
    <name type="scientific">Marinomonas fungiae</name>
    <dbReference type="NCBI Taxonomy" id="1137284"/>
    <lineage>
        <taxon>Bacteria</taxon>
        <taxon>Pseudomonadati</taxon>
        <taxon>Pseudomonadota</taxon>
        <taxon>Gammaproteobacteria</taxon>
        <taxon>Oceanospirillales</taxon>
        <taxon>Oceanospirillaceae</taxon>
        <taxon>Marinomonas</taxon>
    </lineage>
</organism>
<protein>
    <submittedName>
        <fullName evidence="9">Surface polysaccharide O-acyltransferase, integral membrane enzyme</fullName>
    </submittedName>
</protein>
<feature type="transmembrane region" description="Helical" evidence="7">
    <location>
        <begin position="338"/>
        <end position="362"/>
    </location>
</feature>
<keyword evidence="9" id="KW-0012">Acyltransferase</keyword>
<evidence type="ECO:0000256" key="1">
    <source>
        <dbReference type="ARBA" id="ARBA00004651"/>
    </source>
</evidence>
<dbReference type="GO" id="GO:0005886">
    <property type="term" value="C:plasma membrane"/>
    <property type="evidence" value="ECO:0007669"/>
    <property type="project" value="UniProtKB-SubCell"/>
</dbReference>
<dbReference type="PANTHER" id="PTHR40074">
    <property type="entry name" value="O-ACETYLTRANSFERASE WECH"/>
    <property type="match status" value="1"/>
</dbReference>
<keyword evidence="5 7" id="KW-1133">Transmembrane helix</keyword>
<gene>
    <name evidence="9" type="ORF">Ga0061065_103387</name>
</gene>
<evidence type="ECO:0000256" key="7">
    <source>
        <dbReference type="SAM" id="Phobius"/>
    </source>
</evidence>
<feature type="transmembrane region" description="Helical" evidence="7">
    <location>
        <begin position="272"/>
        <end position="295"/>
    </location>
</feature>
<evidence type="ECO:0000313" key="9">
    <source>
        <dbReference type="EMBL" id="CUB03536.1"/>
    </source>
</evidence>
<keyword evidence="10" id="KW-1185">Reference proteome</keyword>
<accession>A0A0K6IKC6</accession>
<feature type="domain" description="Acyltransferase 3" evidence="8">
    <location>
        <begin position="51"/>
        <end position="370"/>
    </location>
</feature>
<comment type="subcellular location">
    <subcellularLocation>
        <location evidence="1">Cell membrane</location>
        <topology evidence="1">Multi-pass membrane protein</topology>
    </subcellularLocation>
</comment>
<dbReference type="PANTHER" id="PTHR40074:SF2">
    <property type="entry name" value="O-ACETYLTRANSFERASE WECH"/>
    <property type="match status" value="1"/>
</dbReference>
<feature type="transmembrane region" description="Helical" evidence="7">
    <location>
        <begin position="89"/>
        <end position="114"/>
    </location>
</feature>
<evidence type="ECO:0000313" key="10">
    <source>
        <dbReference type="Proteomes" id="UP000182769"/>
    </source>
</evidence>
<keyword evidence="3" id="KW-1003">Cell membrane</keyword>
<feature type="transmembrane region" description="Helical" evidence="7">
    <location>
        <begin position="216"/>
        <end position="237"/>
    </location>
</feature>